<dbReference type="PANTHER" id="PTHR42794:SF1">
    <property type="entry name" value="HEMIN IMPORT ATP-BINDING PROTEIN HMUV"/>
    <property type="match status" value="1"/>
</dbReference>
<evidence type="ECO:0000256" key="3">
    <source>
        <dbReference type="ARBA" id="ARBA00022519"/>
    </source>
</evidence>
<dbReference type="Gene3D" id="3.40.50.300">
    <property type="entry name" value="P-loop containing nucleotide triphosphate hydrolases"/>
    <property type="match status" value="1"/>
</dbReference>
<evidence type="ECO:0000259" key="8">
    <source>
        <dbReference type="PROSITE" id="PS50893"/>
    </source>
</evidence>
<dbReference type="PANTHER" id="PTHR42794">
    <property type="entry name" value="HEMIN IMPORT ATP-BINDING PROTEIN HMUV"/>
    <property type="match status" value="1"/>
</dbReference>
<dbReference type="PROSITE" id="PS00211">
    <property type="entry name" value="ABC_TRANSPORTER_1"/>
    <property type="match status" value="1"/>
</dbReference>
<keyword evidence="3" id="KW-0997">Cell inner membrane</keyword>
<dbReference type="InterPro" id="IPR027417">
    <property type="entry name" value="P-loop_NTPase"/>
</dbReference>
<evidence type="ECO:0000313" key="10">
    <source>
        <dbReference type="Proteomes" id="UP001204142"/>
    </source>
</evidence>
<evidence type="ECO:0000313" key="9">
    <source>
        <dbReference type="EMBL" id="MCQ8896468.1"/>
    </source>
</evidence>
<evidence type="ECO:0000256" key="5">
    <source>
        <dbReference type="ARBA" id="ARBA00022840"/>
    </source>
</evidence>
<dbReference type="InterPro" id="IPR003593">
    <property type="entry name" value="AAA+_ATPase"/>
</dbReference>
<name>A0ABT1WHX1_9BURK</name>
<evidence type="ECO:0000256" key="4">
    <source>
        <dbReference type="ARBA" id="ARBA00022741"/>
    </source>
</evidence>
<dbReference type="RefSeq" id="WP_256764247.1">
    <property type="nucleotide sequence ID" value="NZ_JANIGO010000002.1"/>
</dbReference>
<sequence>MSLKAENLSVGHGPCAVVTQVTFELQPGQALCLLGPNGSGKSTLLKTLLGILPPLQGELQVDGEAFDNLRGNALARQLAYVPQHKDDPFAFACEDVVLMARSHQWRGLGGALLGPRMADREAAHAALARLGIAGLAKRAFNQLSGGQQQLVLMARALCQNSRYILLDEPTASLDFANAALVMNQLEQLLVDGEHAVLWTSHDPQQALHLQAQVMLLHKGSVLAQGAASEVIQAHNLSLLYNLPIDVVQTASGPWIRATTPDRPGPSSCT</sequence>
<accession>A0ABT1WHX1</accession>
<evidence type="ECO:0000256" key="2">
    <source>
        <dbReference type="ARBA" id="ARBA00022475"/>
    </source>
</evidence>
<evidence type="ECO:0000256" key="6">
    <source>
        <dbReference type="ARBA" id="ARBA00022967"/>
    </source>
</evidence>
<dbReference type="PROSITE" id="PS50893">
    <property type="entry name" value="ABC_TRANSPORTER_2"/>
    <property type="match status" value="1"/>
</dbReference>
<comment type="caution">
    <text evidence="9">The sequence shown here is derived from an EMBL/GenBank/DDBJ whole genome shotgun (WGS) entry which is preliminary data.</text>
</comment>
<reference evidence="9 10" key="1">
    <citation type="submission" date="2022-07" db="EMBL/GenBank/DDBJ databases">
        <authorList>
            <person name="Xamxidin M."/>
            <person name="Wu M."/>
        </authorList>
    </citation>
    <scope>NUCLEOTIDE SEQUENCE [LARGE SCALE GENOMIC DNA]</scope>
    <source>
        <strain evidence="9 10">NBRC 111650</strain>
    </source>
</reference>
<dbReference type="EMBL" id="JANIGO010000002">
    <property type="protein sequence ID" value="MCQ8896468.1"/>
    <property type="molecule type" value="Genomic_DNA"/>
</dbReference>
<keyword evidence="2" id="KW-1003">Cell membrane</keyword>
<keyword evidence="3" id="KW-0472">Membrane</keyword>
<dbReference type="SUPFAM" id="SSF52540">
    <property type="entry name" value="P-loop containing nucleoside triphosphate hydrolases"/>
    <property type="match status" value="1"/>
</dbReference>
<protein>
    <submittedName>
        <fullName evidence="9">ABC transporter ATP-binding protein</fullName>
    </submittedName>
</protein>
<feature type="domain" description="ABC transporter" evidence="8">
    <location>
        <begin position="3"/>
        <end position="243"/>
    </location>
</feature>
<dbReference type="SMART" id="SM00382">
    <property type="entry name" value="AAA"/>
    <property type="match status" value="1"/>
</dbReference>
<organism evidence="9 10">
    <name type="scientific">Limnobacter humi</name>
    <dbReference type="NCBI Taxonomy" id="1778671"/>
    <lineage>
        <taxon>Bacteria</taxon>
        <taxon>Pseudomonadati</taxon>
        <taxon>Pseudomonadota</taxon>
        <taxon>Betaproteobacteria</taxon>
        <taxon>Burkholderiales</taxon>
        <taxon>Burkholderiaceae</taxon>
        <taxon>Limnobacter</taxon>
    </lineage>
</organism>
<dbReference type="GO" id="GO:0005524">
    <property type="term" value="F:ATP binding"/>
    <property type="evidence" value="ECO:0007669"/>
    <property type="project" value="UniProtKB-KW"/>
</dbReference>
<keyword evidence="5 9" id="KW-0067">ATP-binding</keyword>
<keyword evidence="6" id="KW-1278">Translocase</keyword>
<dbReference type="InterPro" id="IPR017871">
    <property type="entry name" value="ABC_transporter-like_CS"/>
</dbReference>
<dbReference type="Pfam" id="PF00005">
    <property type="entry name" value="ABC_tran"/>
    <property type="match status" value="1"/>
</dbReference>
<evidence type="ECO:0000256" key="1">
    <source>
        <dbReference type="ARBA" id="ARBA00022448"/>
    </source>
</evidence>
<evidence type="ECO:0000256" key="7">
    <source>
        <dbReference type="ARBA" id="ARBA00037066"/>
    </source>
</evidence>
<keyword evidence="10" id="KW-1185">Reference proteome</keyword>
<dbReference type="CDD" id="cd03214">
    <property type="entry name" value="ABC_Iron-Siderophores_B12_Hemin"/>
    <property type="match status" value="1"/>
</dbReference>
<dbReference type="Proteomes" id="UP001204142">
    <property type="component" value="Unassembled WGS sequence"/>
</dbReference>
<gene>
    <name evidence="9" type="ORF">NQT62_08490</name>
</gene>
<proteinExistence type="predicted"/>
<keyword evidence="1" id="KW-0813">Transport</keyword>
<keyword evidence="4" id="KW-0547">Nucleotide-binding</keyword>
<dbReference type="InterPro" id="IPR003439">
    <property type="entry name" value="ABC_transporter-like_ATP-bd"/>
</dbReference>
<comment type="function">
    <text evidence="7">Part of the ABC transporter complex HmuTUV involved in hemin import. Responsible for energy coupling to the transport system.</text>
</comment>